<dbReference type="Proteomes" id="UP001221413">
    <property type="component" value="Unassembled WGS sequence"/>
</dbReference>
<reference evidence="2" key="1">
    <citation type="submission" date="2023-01" db="EMBL/GenBank/DDBJ databases">
        <title>The chitinases involved in constricting ring structure development in the nematode-trapping fungus Drechslerella dactyloides.</title>
        <authorList>
            <person name="Wang R."/>
            <person name="Zhang L."/>
            <person name="Tang P."/>
            <person name="Li S."/>
            <person name="Liang L."/>
        </authorList>
    </citation>
    <scope>NUCLEOTIDE SEQUENCE</scope>
    <source>
        <strain evidence="2">YMF1.00031</strain>
    </source>
</reference>
<keyword evidence="3" id="KW-1185">Reference proteome</keyword>
<comment type="caution">
    <text evidence="2">The sequence shown here is derived from an EMBL/GenBank/DDBJ whole genome shotgun (WGS) entry which is preliminary data.</text>
</comment>
<dbReference type="InterPro" id="IPR004045">
    <property type="entry name" value="Glutathione_S-Trfase_N"/>
</dbReference>
<dbReference type="InterPro" id="IPR036249">
    <property type="entry name" value="Thioredoxin-like_sf"/>
</dbReference>
<accession>A0AAD6IWB8</accession>
<dbReference type="SUPFAM" id="SSF52833">
    <property type="entry name" value="Thioredoxin-like"/>
    <property type="match status" value="1"/>
</dbReference>
<dbReference type="InterPro" id="IPR036282">
    <property type="entry name" value="Glutathione-S-Trfase_C_sf"/>
</dbReference>
<dbReference type="SUPFAM" id="SSF47616">
    <property type="entry name" value="GST C-terminal domain-like"/>
    <property type="match status" value="1"/>
</dbReference>
<name>A0AAD6IWB8_DREDA</name>
<protein>
    <recommendedName>
        <fullName evidence="1">GST N-terminal domain-containing protein</fullName>
    </recommendedName>
</protein>
<evidence type="ECO:0000313" key="3">
    <source>
        <dbReference type="Proteomes" id="UP001221413"/>
    </source>
</evidence>
<organism evidence="2 3">
    <name type="scientific">Drechslerella dactyloides</name>
    <name type="common">Nematode-trapping fungus</name>
    <name type="synonym">Arthrobotrys dactyloides</name>
    <dbReference type="NCBI Taxonomy" id="74499"/>
    <lineage>
        <taxon>Eukaryota</taxon>
        <taxon>Fungi</taxon>
        <taxon>Dikarya</taxon>
        <taxon>Ascomycota</taxon>
        <taxon>Pezizomycotina</taxon>
        <taxon>Orbiliomycetes</taxon>
        <taxon>Orbiliales</taxon>
        <taxon>Orbiliaceae</taxon>
        <taxon>Drechslerella</taxon>
    </lineage>
</organism>
<gene>
    <name evidence="2" type="ORF">Dda_5309</name>
</gene>
<dbReference type="AlphaFoldDB" id="A0AAD6IWB8"/>
<proteinExistence type="predicted"/>
<feature type="domain" description="GST N-terminal" evidence="1">
    <location>
        <begin position="9"/>
        <end position="88"/>
    </location>
</feature>
<sequence length="417" mass="47759">MSDKNEYMLIGADQSMFTQKVRAYLRNNSIPFKDVLSNVKIFKTVILPNAPYPLIPDLLIVDKETKKYSLIQDSKSIIDFLESTHGLPHVAGTKRAFADMLLEMILDDFFFLHVMNWRWDRPSQQKYLEYTFGDNSQPYEIAKKNGARVLNLIGGRTPSLGLTRRTAEAFNDQLDTFLELLTQHLETYQFILGSQLSRADYSIHGHFSAGLFRDPAPYEWAASNYPVVLSYVRRVSGTAVSWGSKDVVQLEATEDTIVTCEDTMGKCRGDKELETSDMIPETTTRMTALLLRDYLSILAPTVNMTIEFLNNQAGKDEVIIPRGFKADQMYEFTLHTKDGKEIKEKRIVTAHCVWMLQRILDATYRPEQRGEVDKWLAEVGYMNEWKNIVAAWEASGWRIDMTRKGTVASRKSSLSRL</sequence>
<dbReference type="Pfam" id="PF13417">
    <property type="entry name" value="GST_N_3"/>
    <property type="match status" value="1"/>
</dbReference>
<evidence type="ECO:0000313" key="2">
    <source>
        <dbReference type="EMBL" id="KAJ6259671.1"/>
    </source>
</evidence>
<evidence type="ECO:0000259" key="1">
    <source>
        <dbReference type="Pfam" id="PF13417"/>
    </source>
</evidence>
<dbReference type="EMBL" id="JAQGDS010000006">
    <property type="protein sequence ID" value="KAJ6259671.1"/>
    <property type="molecule type" value="Genomic_DNA"/>
</dbReference>